<proteinExistence type="inferred from homology"/>
<keyword evidence="6 8" id="KW-1133">Transmembrane helix</keyword>
<dbReference type="EMBL" id="DF820493">
    <property type="protein sequence ID" value="GAK31473.1"/>
    <property type="molecule type" value="Genomic_DNA"/>
</dbReference>
<dbReference type="GO" id="GO:0055085">
    <property type="term" value="P:transmembrane transport"/>
    <property type="evidence" value="ECO:0007669"/>
    <property type="project" value="InterPro"/>
</dbReference>
<evidence type="ECO:0000256" key="1">
    <source>
        <dbReference type="ARBA" id="ARBA00004651"/>
    </source>
</evidence>
<feature type="transmembrane region" description="Helical" evidence="8">
    <location>
        <begin position="195"/>
        <end position="218"/>
    </location>
</feature>
<evidence type="ECO:0000256" key="2">
    <source>
        <dbReference type="ARBA" id="ARBA00007069"/>
    </source>
</evidence>
<evidence type="ECO:0000256" key="7">
    <source>
        <dbReference type="ARBA" id="ARBA00023136"/>
    </source>
</evidence>
<evidence type="ECO:0000313" key="11">
    <source>
        <dbReference type="Proteomes" id="UP000030643"/>
    </source>
</evidence>
<keyword evidence="7 8" id="KW-0472">Membrane</keyword>
<evidence type="ECO:0000256" key="4">
    <source>
        <dbReference type="ARBA" id="ARBA00022475"/>
    </source>
</evidence>
<evidence type="ECO:0000256" key="5">
    <source>
        <dbReference type="ARBA" id="ARBA00022692"/>
    </source>
</evidence>
<dbReference type="GO" id="GO:0005886">
    <property type="term" value="C:plasma membrane"/>
    <property type="evidence" value="ECO:0007669"/>
    <property type="project" value="UniProtKB-SubCell"/>
</dbReference>
<feature type="transmembrane region" description="Helical" evidence="8">
    <location>
        <begin position="238"/>
        <end position="259"/>
    </location>
</feature>
<gene>
    <name evidence="10" type="primary">potB</name>
    <name evidence="10" type="ORF">WOSG25_100390</name>
</gene>
<sequence>MRTKRLSTYTLPYYLWILLFVISPLILLLVQSFKNYSGNFTISNYFNFFDSWTYIRMTLNSLWIAAVVTAVTLLISYPMAYFLTRLKNRQFWLLLVILPTWVNLLLKTYAFIGLFAQDGSVNNFLAFIGLGRQQLLFTNTSFILVAAYIQIPFMIMPIFNALIDLNPSLVNAARDLGATPWQALRRVIFPLTWSGVRAGIQAVFIPTLSLFMVTRLIGGNKVINLGTAVEEHFLVTQNWGMGSTIGIVLIIAMGLTMYVTRDRKRRGDR</sequence>
<feature type="domain" description="ABC transmembrane type-1" evidence="9">
    <location>
        <begin position="58"/>
        <end position="260"/>
    </location>
</feature>
<evidence type="ECO:0000256" key="8">
    <source>
        <dbReference type="RuleBase" id="RU363032"/>
    </source>
</evidence>
<evidence type="ECO:0000313" key="10">
    <source>
        <dbReference type="EMBL" id="GAK31473.1"/>
    </source>
</evidence>
<dbReference type="InterPro" id="IPR000515">
    <property type="entry name" value="MetI-like"/>
</dbReference>
<dbReference type="InterPro" id="IPR035906">
    <property type="entry name" value="MetI-like_sf"/>
</dbReference>
<feature type="transmembrane region" description="Helical" evidence="8">
    <location>
        <begin position="12"/>
        <end position="30"/>
    </location>
</feature>
<keyword evidence="3 8" id="KW-0813">Transport</keyword>
<dbReference type="Proteomes" id="UP000030643">
    <property type="component" value="Unassembled WGS sequence"/>
</dbReference>
<dbReference type="eggNOG" id="COG1176">
    <property type="taxonomic scope" value="Bacteria"/>
</dbReference>
<evidence type="ECO:0000256" key="6">
    <source>
        <dbReference type="ARBA" id="ARBA00022989"/>
    </source>
</evidence>
<organism evidence="10 11">
    <name type="scientific">Weissella oryzae (strain DSM 25784 / JCM 18191 / LMG 30913 / SG25)</name>
    <dbReference type="NCBI Taxonomy" id="1329250"/>
    <lineage>
        <taxon>Bacteria</taxon>
        <taxon>Bacillati</taxon>
        <taxon>Bacillota</taxon>
        <taxon>Bacilli</taxon>
        <taxon>Lactobacillales</taxon>
        <taxon>Lactobacillaceae</taxon>
        <taxon>Weissella</taxon>
    </lineage>
</organism>
<keyword evidence="4" id="KW-1003">Cell membrane</keyword>
<dbReference type="PANTHER" id="PTHR42929:SF1">
    <property type="entry name" value="INNER MEMBRANE ABC TRANSPORTER PERMEASE PROTEIN YDCU-RELATED"/>
    <property type="match status" value="1"/>
</dbReference>
<keyword evidence="5 8" id="KW-0812">Transmembrane</keyword>
<comment type="similarity">
    <text evidence="2">Belongs to the binding-protein-dependent transport system permease family. CysTW subfamily.</text>
</comment>
<dbReference type="SUPFAM" id="SSF161098">
    <property type="entry name" value="MetI-like"/>
    <property type="match status" value="1"/>
</dbReference>
<feature type="transmembrane region" description="Helical" evidence="8">
    <location>
        <begin position="62"/>
        <end position="84"/>
    </location>
</feature>
<keyword evidence="11" id="KW-1185">Reference proteome</keyword>
<protein>
    <submittedName>
        <fullName evidence="10">Spermidine/putrescine transport system permease protein</fullName>
    </submittedName>
</protein>
<name>A0A069CW69_WEIOS</name>
<dbReference type="AlphaFoldDB" id="A0A069CW69"/>
<feature type="transmembrane region" description="Helical" evidence="8">
    <location>
        <begin position="91"/>
        <end position="116"/>
    </location>
</feature>
<evidence type="ECO:0000259" key="9">
    <source>
        <dbReference type="PROSITE" id="PS50928"/>
    </source>
</evidence>
<dbReference type="RefSeq" id="WP_027699446.1">
    <property type="nucleotide sequence ID" value="NZ_DF820493.1"/>
</dbReference>
<dbReference type="CDD" id="cd06261">
    <property type="entry name" value="TM_PBP2"/>
    <property type="match status" value="1"/>
</dbReference>
<dbReference type="STRING" id="1329250.WOSG25_100390"/>
<dbReference type="PANTHER" id="PTHR42929">
    <property type="entry name" value="INNER MEMBRANE ABC TRANSPORTER PERMEASE PROTEIN YDCU-RELATED-RELATED"/>
    <property type="match status" value="1"/>
</dbReference>
<dbReference type="Gene3D" id="1.10.3720.10">
    <property type="entry name" value="MetI-like"/>
    <property type="match status" value="1"/>
</dbReference>
<dbReference type="Pfam" id="PF00528">
    <property type="entry name" value="BPD_transp_1"/>
    <property type="match status" value="1"/>
</dbReference>
<dbReference type="OrthoDB" id="9807047at2"/>
<comment type="subcellular location">
    <subcellularLocation>
        <location evidence="1 8">Cell membrane</location>
        <topology evidence="1 8">Multi-pass membrane protein</topology>
    </subcellularLocation>
</comment>
<reference evidence="11" key="1">
    <citation type="journal article" date="2014" name="Genome Announc.">
        <title>Draft genome sequence of Weissella oryzae SG25T, isolated from fermented rice grains.</title>
        <authorList>
            <person name="Tanizawa Y."/>
            <person name="Fujisawa T."/>
            <person name="Mochizuki T."/>
            <person name="Kaminuma E."/>
            <person name="Suzuki Y."/>
            <person name="Nakamura Y."/>
            <person name="Tohno M."/>
        </authorList>
    </citation>
    <scope>NUCLEOTIDE SEQUENCE [LARGE SCALE GENOMIC DNA]</scope>
    <source>
        <strain evidence="11">DSM 25784 / JCM 18191 / LMG 30913 / SG25</strain>
    </source>
</reference>
<evidence type="ECO:0000256" key="3">
    <source>
        <dbReference type="ARBA" id="ARBA00022448"/>
    </source>
</evidence>
<dbReference type="PROSITE" id="PS50928">
    <property type="entry name" value="ABC_TM1"/>
    <property type="match status" value="1"/>
</dbReference>
<accession>A0A069CW69</accession>
<feature type="transmembrane region" description="Helical" evidence="8">
    <location>
        <begin position="136"/>
        <end position="159"/>
    </location>
</feature>